<dbReference type="GO" id="GO:0008675">
    <property type="term" value="F:2-dehydro-3-deoxy-phosphogluconate aldolase activity"/>
    <property type="evidence" value="ECO:0007669"/>
    <property type="project" value="UniProtKB-EC"/>
</dbReference>
<dbReference type="RefSeq" id="WP_313793308.1">
    <property type="nucleotide sequence ID" value="NZ_CP102453.1"/>
</dbReference>
<name>A0ABY5P4X3_9LACT</name>
<accession>A0ABY5P4X3</accession>
<dbReference type="NCBIfam" id="TIGR01182">
    <property type="entry name" value="eda"/>
    <property type="match status" value="1"/>
</dbReference>
<evidence type="ECO:0000313" key="7">
    <source>
        <dbReference type="Proteomes" id="UP001315967"/>
    </source>
</evidence>
<comment type="subunit">
    <text evidence="3">Homotrimer.</text>
</comment>
<dbReference type="SUPFAM" id="SSF51569">
    <property type="entry name" value="Aldolase"/>
    <property type="match status" value="1"/>
</dbReference>
<dbReference type="PANTHER" id="PTHR30246">
    <property type="entry name" value="2-KETO-3-DEOXY-6-PHOSPHOGLUCONATE ALDOLASE"/>
    <property type="match status" value="1"/>
</dbReference>
<evidence type="ECO:0000256" key="2">
    <source>
        <dbReference type="ARBA" id="ARBA00006906"/>
    </source>
</evidence>
<comment type="similarity">
    <text evidence="2">Belongs to the KHG/KDPG aldolase family.</text>
</comment>
<sequence length="206" mass="21810">MLETMKKNYIFAVVRGKDAEDGYQISKGAIQGGIKNIEVAYTTPGATQVIERLVEEFKEDTSVVVGAGTVMDGEMATQAMEAGAKFLVSPHYSQEVMDVAKARDTYYLPGCGTVTEIVNAVNQGAPIVKLFPGGLLGPSFIKDVHGPLPDVELMPSGGVSLENIREWRDKGAVAVGVGSALSKTVPEKGYAGVAEEAQKFVKALEG</sequence>
<dbReference type="InterPro" id="IPR000887">
    <property type="entry name" value="Aldlse_KDPG_KHG"/>
</dbReference>
<organism evidence="6 7">
    <name type="scientific">Fundicoccus culcitae</name>
    <dbReference type="NCBI Taxonomy" id="2969821"/>
    <lineage>
        <taxon>Bacteria</taxon>
        <taxon>Bacillati</taxon>
        <taxon>Bacillota</taxon>
        <taxon>Bacilli</taxon>
        <taxon>Lactobacillales</taxon>
        <taxon>Aerococcaceae</taxon>
        <taxon>Fundicoccus</taxon>
    </lineage>
</organism>
<dbReference type="PANTHER" id="PTHR30246:SF1">
    <property type="entry name" value="2-DEHYDRO-3-DEOXY-6-PHOSPHOGALACTONATE ALDOLASE-RELATED"/>
    <property type="match status" value="1"/>
</dbReference>
<evidence type="ECO:0000313" key="6">
    <source>
        <dbReference type="EMBL" id="UUX33806.1"/>
    </source>
</evidence>
<keyword evidence="5" id="KW-0119">Carbohydrate metabolism</keyword>
<keyword evidence="7" id="KW-1185">Reference proteome</keyword>
<proteinExistence type="inferred from homology"/>
<keyword evidence="4 6" id="KW-0456">Lyase</keyword>
<protein>
    <submittedName>
        <fullName evidence="6">Bifunctional 4-hydroxy-2-oxoglutarate aldolase/2-dehydro-3-deoxy-phosphogluconate aldolase</fullName>
        <ecNumber evidence="6">4.1.2.14</ecNumber>
        <ecNumber evidence="6">4.1.3.16</ecNumber>
    </submittedName>
</protein>
<dbReference type="EMBL" id="CP102453">
    <property type="protein sequence ID" value="UUX33806.1"/>
    <property type="molecule type" value="Genomic_DNA"/>
</dbReference>
<dbReference type="GO" id="GO:0008700">
    <property type="term" value="F:(R,S)-4-hydroxy-2-oxoglutarate aldolase activity"/>
    <property type="evidence" value="ECO:0007669"/>
    <property type="project" value="UniProtKB-EC"/>
</dbReference>
<dbReference type="EC" id="4.1.2.14" evidence="6"/>
<dbReference type="Proteomes" id="UP001315967">
    <property type="component" value="Chromosome"/>
</dbReference>
<evidence type="ECO:0000256" key="5">
    <source>
        <dbReference type="ARBA" id="ARBA00023277"/>
    </source>
</evidence>
<reference evidence="6 7" key="1">
    <citation type="submission" date="2022-08" db="EMBL/GenBank/DDBJ databases">
        <title>Aerococcaceae sp. nov isolated from spoiled eye mask.</title>
        <authorList>
            <person name="Zhou G."/>
            <person name="Xie X.-B."/>
            <person name="Shi Q.-S."/>
            <person name="Wang Y.-S."/>
            <person name="Wen X."/>
            <person name="Peng H."/>
            <person name="Yang X.-J."/>
            <person name="Tao H.-B."/>
            <person name="Huang X.-M."/>
        </authorList>
    </citation>
    <scope>NUCLEOTIDE SEQUENCE [LARGE SCALE GENOMIC DNA]</scope>
    <source>
        <strain evidence="7">DM20194951</strain>
    </source>
</reference>
<gene>
    <name evidence="6" type="primary">eda</name>
    <name evidence="6" type="ORF">NRE15_13090</name>
</gene>
<evidence type="ECO:0000256" key="3">
    <source>
        <dbReference type="ARBA" id="ARBA00011233"/>
    </source>
</evidence>
<dbReference type="Gene3D" id="3.20.20.70">
    <property type="entry name" value="Aldolase class I"/>
    <property type="match status" value="1"/>
</dbReference>
<evidence type="ECO:0000256" key="1">
    <source>
        <dbReference type="ARBA" id="ARBA00004761"/>
    </source>
</evidence>
<dbReference type="CDD" id="cd00452">
    <property type="entry name" value="KDPG_aldolase"/>
    <property type="match status" value="1"/>
</dbReference>
<dbReference type="InterPro" id="IPR013785">
    <property type="entry name" value="Aldolase_TIM"/>
</dbReference>
<dbReference type="Pfam" id="PF01081">
    <property type="entry name" value="Aldolase"/>
    <property type="match status" value="1"/>
</dbReference>
<evidence type="ECO:0000256" key="4">
    <source>
        <dbReference type="ARBA" id="ARBA00023239"/>
    </source>
</evidence>
<dbReference type="EC" id="4.1.3.16" evidence="6"/>
<comment type="pathway">
    <text evidence="1">Carbohydrate acid metabolism.</text>
</comment>